<dbReference type="InterPro" id="IPR051458">
    <property type="entry name" value="Cyt/Met_Dipeptidase"/>
</dbReference>
<protein>
    <recommendedName>
        <fullName evidence="5">Peptidase M20 dimerisation domain-containing protein</fullName>
    </recommendedName>
</protein>
<evidence type="ECO:0000256" key="2">
    <source>
        <dbReference type="ARBA" id="ARBA00022670"/>
    </source>
</evidence>
<reference evidence="6 7" key="1">
    <citation type="submission" date="2014-04" db="EMBL/GenBank/DDBJ databases">
        <title>Evolutionary Origins and Diversification of the Mycorrhizal Mutualists.</title>
        <authorList>
            <consortium name="DOE Joint Genome Institute"/>
            <consortium name="Mycorrhizal Genomics Consortium"/>
            <person name="Kohler A."/>
            <person name="Kuo A."/>
            <person name="Nagy L.G."/>
            <person name="Floudas D."/>
            <person name="Copeland A."/>
            <person name="Barry K.W."/>
            <person name="Cichocki N."/>
            <person name="Veneault-Fourrey C."/>
            <person name="LaButti K."/>
            <person name="Lindquist E.A."/>
            <person name="Lipzen A."/>
            <person name="Lundell T."/>
            <person name="Morin E."/>
            <person name="Murat C."/>
            <person name="Riley R."/>
            <person name="Ohm R."/>
            <person name="Sun H."/>
            <person name="Tunlid A."/>
            <person name="Henrissat B."/>
            <person name="Grigoriev I.V."/>
            <person name="Hibbett D.S."/>
            <person name="Martin F."/>
        </authorList>
    </citation>
    <scope>NUCLEOTIDE SEQUENCE [LARGE SCALE GENOMIC DNA]</scope>
    <source>
        <strain evidence="6 7">MD-312</strain>
    </source>
</reference>
<dbReference type="PANTHER" id="PTHR43270">
    <property type="entry name" value="BETA-ALA-HIS DIPEPTIDASE"/>
    <property type="match status" value="1"/>
</dbReference>
<dbReference type="AlphaFoldDB" id="A0A0C9W5S0"/>
<dbReference type="GO" id="GO:0046872">
    <property type="term" value="F:metal ion binding"/>
    <property type="evidence" value="ECO:0007669"/>
    <property type="project" value="UniProtKB-KW"/>
</dbReference>
<evidence type="ECO:0000256" key="1">
    <source>
        <dbReference type="ARBA" id="ARBA00006247"/>
    </source>
</evidence>
<evidence type="ECO:0000313" key="6">
    <source>
        <dbReference type="EMBL" id="KIJ62098.1"/>
    </source>
</evidence>
<name>A0A0C9W5S0_9AGAM</name>
<keyword evidence="4" id="KW-0378">Hydrolase</keyword>
<evidence type="ECO:0000313" key="7">
    <source>
        <dbReference type="Proteomes" id="UP000053820"/>
    </source>
</evidence>
<dbReference type="InterPro" id="IPR002933">
    <property type="entry name" value="Peptidase_M20"/>
</dbReference>
<keyword evidence="2" id="KW-0645">Protease</keyword>
<evidence type="ECO:0000256" key="3">
    <source>
        <dbReference type="ARBA" id="ARBA00022723"/>
    </source>
</evidence>
<dbReference type="InterPro" id="IPR011650">
    <property type="entry name" value="Peptidase_M20_dimer"/>
</dbReference>
<comment type="similarity">
    <text evidence="1">Belongs to the peptidase M20A family.</text>
</comment>
<feature type="domain" description="Peptidase M20 dimerisation" evidence="5">
    <location>
        <begin position="223"/>
        <end position="379"/>
    </location>
</feature>
<sequence>MSNAQVPVPDAFTTYVDEHQTQFIDRLKTAVSKKSISGDISFRDDVRKTATWLQSEFKRLGVTNTTLVELGDQPKTDPPVKLAQLVTARVDAPGEGKKTVLVYGHYDVQPVDGWAERNPQNPDAFDLGILDDGKVLLGRGSTDDKGPLMGWLNVIEAHQALGISLPVNIRFLFEGMEESSSIGLDNWIDEEAKKGEEGFFAGVDCVCVTDNYWLTTRRPALTYGVRGIAYFSINITGARDDLHSGIYGRMIHEPMTDMVKLLGKLVESNGLITVPGVEEMVPPPTADEREQYAKLDYKVDDLRTDTGAAVELSECHTDLVMGRMRYPSLSIHGIKGAFDKDGLLTVIPHQISGRFSIRLVKPQTPENIIPLVTSFLDGEFAKLDSKNKMQVVYEGGGLPWVGDKTHWNFQAADAATQAIHGTTLAPDYTREGGSIPVALVFESALQKNVLLLPMGRSDDGAHSAREKLDTDNYIKGTKVFGAYLYALSAINTS</sequence>
<dbReference type="SUPFAM" id="SSF53187">
    <property type="entry name" value="Zn-dependent exopeptidases"/>
    <property type="match status" value="1"/>
</dbReference>
<dbReference type="PANTHER" id="PTHR43270:SF4">
    <property type="entry name" value="CARNOSINE DIPEPTIDASE 2, ISOFORM A"/>
    <property type="match status" value="1"/>
</dbReference>
<dbReference type="PROSITE" id="PS00759">
    <property type="entry name" value="ARGE_DAPE_CPG2_2"/>
    <property type="match status" value="1"/>
</dbReference>
<organism evidence="6 7">
    <name type="scientific">Hydnomerulius pinastri MD-312</name>
    <dbReference type="NCBI Taxonomy" id="994086"/>
    <lineage>
        <taxon>Eukaryota</taxon>
        <taxon>Fungi</taxon>
        <taxon>Dikarya</taxon>
        <taxon>Basidiomycota</taxon>
        <taxon>Agaricomycotina</taxon>
        <taxon>Agaricomycetes</taxon>
        <taxon>Agaricomycetidae</taxon>
        <taxon>Boletales</taxon>
        <taxon>Boletales incertae sedis</taxon>
        <taxon>Leucogyrophana</taxon>
    </lineage>
</organism>
<dbReference type="OrthoDB" id="7832001at2759"/>
<dbReference type="Pfam" id="PF07687">
    <property type="entry name" value="M20_dimer"/>
    <property type="match status" value="1"/>
</dbReference>
<dbReference type="GO" id="GO:0006508">
    <property type="term" value="P:proteolysis"/>
    <property type="evidence" value="ECO:0007669"/>
    <property type="project" value="UniProtKB-KW"/>
</dbReference>
<dbReference type="Proteomes" id="UP000053820">
    <property type="component" value="Unassembled WGS sequence"/>
</dbReference>
<dbReference type="HOGENOM" id="CLU_029469_3_0_1"/>
<proteinExistence type="inferred from homology"/>
<keyword evidence="7" id="KW-1185">Reference proteome</keyword>
<dbReference type="Gene3D" id="3.30.70.360">
    <property type="match status" value="1"/>
</dbReference>
<evidence type="ECO:0000259" key="5">
    <source>
        <dbReference type="Pfam" id="PF07687"/>
    </source>
</evidence>
<dbReference type="Gene3D" id="3.40.630.10">
    <property type="entry name" value="Zn peptidases"/>
    <property type="match status" value="1"/>
</dbReference>
<accession>A0A0C9W5S0</accession>
<gene>
    <name evidence="6" type="ORF">HYDPIDRAFT_95116</name>
</gene>
<dbReference type="Pfam" id="PF01546">
    <property type="entry name" value="Peptidase_M20"/>
    <property type="match status" value="1"/>
</dbReference>
<evidence type="ECO:0000256" key="4">
    <source>
        <dbReference type="ARBA" id="ARBA00022801"/>
    </source>
</evidence>
<dbReference type="GO" id="GO:0008233">
    <property type="term" value="F:peptidase activity"/>
    <property type="evidence" value="ECO:0007669"/>
    <property type="project" value="UniProtKB-KW"/>
</dbReference>
<dbReference type="EMBL" id="KN839857">
    <property type="protein sequence ID" value="KIJ62098.1"/>
    <property type="molecule type" value="Genomic_DNA"/>
</dbReference>
<keyword evidence="3" id="KW-0479">Metal-binding</keyword>
<dbReference type="InterPro" id="IPR001261">
    <property type="entry name" value="ArgE/DapE_CS"/>
</dbReference>